<sequence>MSTATKRATLLPASGGRSARRAKAVAEAEQVRAQEAAYRPASGYLSWLLTRANRELGRQIDRVLDEVDLTEAQYGVLQALIHLKSASSATLARSVQVTPQAMVGLVAALERKGYIARTSHPGAGRVITTTVTAMGQEAFDTAKRRIRSLERNVRRTLTDEEYDLVVQKLEKLSTIISEV</sequence>
<gene>
    <name evidence="2" type="ORF">KGA66_08145</name>
</gene>
<dbReference type="PANTHER" id="PTHR33164:SF43">
    <property type="entry name" value="HTH-TYPE TRANSCRIPTIONAL REPRESSOR YETL"/>
    <property type="match status" value="1"/>
</dbReference>
<dbReference type="SMART" id="SM00347">
    <property type="entry name" value="HTH_MARR"/>
    <property type="match status" value="1"/>
</dbReference>
<proteinExistence type="predicted"/>
<organism evidence="2 3">
    <name type="scientific">Actinocrinis puniceicyclus</name>
    <dbReference type="NCBI Taxonomy" id="977794"/>
    <lineage>
        <taxon>Bacteria</taxon>
        <taxon>Bacillati</taxon>
        <taxon>Actinomycetota</taxon>
        <taxon>Actinomycetes</taxon>
        <taxon>Catenulisporales</taxon>
        <taxon>Actinospicaceae</taxon>
        <taxon>Actinocrinis</taxon>
    </lineage>
</organism>
<dbReference type="PANTHER" id="PTHR33164">
    <property type="entry name" value="TRANSCRIPTIONAL REGULATOR, MARR FAMILY"/>
    <property type="match status" value="1"/>
</dbReference>
<dbReference type="InterPro" id="IPR000835">
    <property type="entry name" value="HTH_MarR-typ"/>
</dbReference>
<dbReference type="InterPro" id="IPR036388">
    <property type="entry name" value="WH-like_DNA-bd_sf"/>
</dbReference>
<dbReference type="Pfam" id="PF12802">
    <property type="entry name" value="MarR_2"/>
    <property type="match status" value="1"/>
</dbReference>
<comment type="caution">
    <text evidence="2">The sequence shown here is derived from an EMBL/GenBank/DDBJ whole genome shotgun (WGS) entry which is preliminary data.</text>
</comment>
<dbReference type="AlphaFoldDB" id="A0A8J7WIU4"/>
<keyword evidence="3" id="KW-1185">Reference proteome</keyword>
<reference evidence="2" key="1">
    <citation type="submission" date="2021-04" db="EMBL/GenBank/DDBJ databases">
        <title>Genome based classification of Actinospica acidithermotolerans sp. nov., an actinobacterium isolated from an Indonesian hot spring.</title>
        <authorList>
            <person name="Kusuma A.B."/>
            <person name="Putra K.E."/>
            <person name="Nafisah S."/>
            <person name="Loh J."/>
            <person name="Nouioui I."/>
            <person name="Goodfellow M."/>
        </authorList>
    </citation>
    <scope>NUCLEOTIDE SEQUENCE</scope>
    <source>
        <strain evidence="2">DSM 45618</strain>
    </source>
</reference>
<dbReference type="RefSeq" id="WP_211466296.1">
    <property type="nucleotide sequence ID" value="NZ_JAGSXH010000019.1"/>
</dbReference>
<dbReference type="Gene3D" id="1.10.10.10">
    <property type="entry name" value="Winged helix-like DNA-binding domain superfamily/Winged helix DNA-binding domain"/>
    <property type="match status" value="1"/>
</dbReference>
<feature type="domain" description="HTH marR-type" evidence="1">
    <location>
        <begin position="42"/>
        <end position="174"/>
    </location>
</feature>
<dbReference type="InterPro" id="IPR036390">
    <property type="entry name" value="WH_DNA-bd_sf"/>
</dbReference>
<dbReference type="InterPro" id="IPR039422">
    <property type="entry name" value="MarR/SlyA-like"/>
</dbReference>
<dbReference type="EMBL" id="JAGSXH010000019">
    <property type="protein sequence ID" value="MBS2963011.1"/>
    <property type="molecule type" value="Genomic_DNA"/>
</dbReference>
<evidence type="ECO:0000259" key="1">
    <source>
        <dbReference type="PROSITE" id="PS50995"/>
    </source>
</evidence>
<accession>A0A8J7WIU4</accession>
<evidence type="ECO:0000313" key="2">
    <source>
        <dbReference type="EMBL" id="MBS2963011.1"/>
    </source>
</evidence>
<dbReference type="GO" id="GO:0003700">
    <property type="term" value="F:DNA-binding transcription factor activity"/>
    <property type="evidence" value="ECO:0007669"/>
    <property type="project" value="InterPro"/>
</dbReference>
<name>A0A8J7WIU4_9ACTN</name>
<dbReference type="PROSITE" id="PS50995">
    <property type="entry name" value="HTH_MARR_2"/>
    <property type="match status" value="1"/>
</dbReference>
<dbReference type="Proteomes" id="UP000677913">
    <property type="component" value="Unassembled WGS sequence"/>
</dbReference>
<dbReference type="GO" id="GO:0006950">
    <property type="term" value="P:response to stress"/>
    <property type="evidence" value="ECO:0007669"/>
    <property type="project" value="TreeGrafter"/>
</dbReference>
<protein>
    <submittedName>
        <fullName evidence="2">MarR family transcriptional regulator</fullName>
    </submittedName>
</protein>
<evidence type="ECO:0000313" key="3">
    <source>
        <dbReference type="Proteomes" id="UP000677913"/>
    </source>
</evidence>
<dbReference type="SUPFAM" id="SSF46785">
    <property type="entry name" value="Winged helix' DNA-binding domain"/>
    <property type="match status" value="1"/>
</dbReference>